<evidence type="ECO:0000256" key="13">
    <source>
        <dbReference type="SAM" id="MobiDB-lite"/>
    </source>
</evidence>
<keyword evidence="8 14" id="KW-0472">Membrane</keyword>
<dbReference type="CDD" id="cd15039">
    <property type="entry name" value="7tmB3_Methuselah-like"/>
    <property type="match status" value="1"/>
</dbReference>
<dbReference type="SUPFAM" id="SSF63877">
    <property type="entry name" value="Methuselah ectodomain"/>
    <property type="match status" value="1"/>
</dbReference>
<dbReference type="Gene3D" id="1.20.1070.10">
    <property type="entry name" value="Rhodopsin 7-helix transmembrane proteins"/>
    <property type="match status" value="1"/>
</dbReference>
<dbReference type="InterPro" id="IPR010596">
    <property type="entry name" value="Methuselah_N_dom"/>
</dbReference>
<dbReference type="Proteomes" id="UP001652628">
    <property type="component" value="Chromosome 3"/>
</dbReference>
<dbReference type="PANTHER" id="PTHR47154:SF2">
    <property type="entry name" value="G-PROTEIN COUPLED RECEPTOR MTH-RELATED"/>
    <property type="match status" value="1"/>
</dbReference>
<feature type="transmembrane region" description="Helical" evidence="14">
    <location>
        <begin position="262"/>
        <end position="283"/>
    </location>
</feature>
<evidence type="ECO:0000256" key="15">
    <source>
        <dbReference type="SAM" id="SignalP"/>
    </source>
</evidence>
<dbReference type="PANTHER" id="PTHR47154">
    <property type="entry name" value="G-PROTEIN COUPLED RECEPTOR MTH-RELATED"/>
    <property type="match status" value="1"/>
</dbReference>
<feature type="region of interest" description="Disordered" evidence="13">
    <location>
        <begin position="507"/>
        <end position="527"/>
    </location>
</feature>
<dbReference type="InterPro" id="IPR044860">
    <property type="entry name" value="Methusela_ecto_dom_1"/>
</dbReference>
<keyword evidence="9" id="KW-1015">Disulfide bond</keyword>
<keyword evidence="4 14" id="KW-0812">Transmembrane</keyword>
<feature type="transmembrane region" description="Helical" evidence="14">
    <location>
        <begin position="466"/>
        <end position="491"/>
    </location>
</feature>
<feature type="domain" description="G-protein coupled receptors family 2 profile 2" evidence="16">
    <location>
        <begin position="225"/>
        <end position="493"/>
    </location>
</feature>
<keyword evidence="17" id="KW-1185">Reference proteome</keyword>
<dbReference type="Pfam" id="PF06652">
    <property type="entry name" value="Methuselah_N"/>
    <property type="match status" value="1"/>
</dbReference>
<evidence type="ECO:0000256" key="5">
    <source>
        <dbReference type="ARBA" id="ARBA00022729"/>
    </source>
</evidence>
<dbReference type="GeneID" id="108020570"/>
<evidence type="ECO:0000259" key="16">
    <source>
        <dbReference type="PROSITE" id="PS50261"/>
    </source>
</evidence>
<keyword evidence="10" id="KW-0675">Receptor</keyword>
<evidence type="ECO:0000313" key="18">
    <source>
        <dbReference type="RefSeq" id="XP_016944422.4"/>
    </source>
</evidence>
<evidence type="ECO:0000256" key="12">
    <source>
        <dbReference type="ARBA" id="ARBA00023224"/>
    </source>
</evidence>
<dbReference type="InterPro" id="IPR036272">
    <property type="entry name" value="Methuselah_N_sf"/>
</dbReference>
<evidence type="ECO:0000256" key="8">
    <source>
        <dbReference type="ARBA" id="ARBA00023136"/>
    </source>
</evidence>
<dbReference type="PROSITE" id="PS50261">
    <property type="entry name" value="G_PROTEIN_RECEP_F2_4"/>
    <property type="match status" value="1"/>
</dbReference>
<evidence type="ECO:0000256" key="2">
    <source>
        <dbReference type="ARBA" id="ARBA00008979"/>
    </source>
</evidence>
<dbReference type="SUPFAM" id="SSF81321">
    <property type="entry name" value="Family A G protein-coupled receptor-like"/>
    <property type="match status" value="1"/>
</dbReference>
<dbReference type="AlphaFoldDB" id="A0AB39ZYG9"/>
<dbReference type="InterPro" id="IPR023311">
    <property type="entry name" value="Methusela_ecto_dom_2"/>
</dbReference>
<dbReference type="Gene3D" id="2.170.180.11">
    <property type="entry name" value="Methuselah ectodomain, domain 2"/>
    <property type="match status" value="1"/>
</dbReference>
<evidence type="ECO:0000256" key="4">
    <source>
        <dbReference type="ARBA" id="ARBA00022692"/>
    </source>
</evidence>
<gene>
    <name evidence="18" type="primary">mthl11</name>
</gene>
<evidence type="ECO:0000256" key="1">
    <source>
        <dbReference type="ARBA" id="ARBA00004651"/>
    </source>
</evidence>
<dbReference type="RefSeq" id="XP_016944422.4">
    <property type="nucleotide sequence ID" value="XM_017088933.4"/>
</dbReference>
<dbReference type="GO" id="GO:0008528">
    <property type="term" value="F:G protein-coupled peptide receptor activity"/>
    <property type="evidence" value="ECO:0007669"/>
    <property type="project" value="TreeGrafter"/>
</dbReference>
<keyword evidence="7" id="KW-0297">G-protein coupled receptor</keyword>
<organism evidence="17 18">
    <name type="scientific">Drosophila suzukii</name>
    <name type="common">Spotted-wing drosophila fruit fly</name>
    <dbReference type="NCBI Taxonomy" id="28584"/>
    <lineage>
        <taxon>Eukaryota</taxon>
        <taxon>Metazoa</taxon>
        <taxon>Ecdysozoa</taxon>
        <taxon>Arthropoda</taxon>
        <taxon>Hexapoda</taxon>
        <taxon>Insecta</taxon>
        <taxon>Pterygota</taxon>
        <taxon>Neoptera</taxon>
        <taxon>Endopterygota</taxon>
        <taxon>Diptera</taxon>
        <taxon>Brachycera</taxon>
        <taxon>Muscomorpha</taxon>
        <taxon>Ephydroidea</taxon>
        <taxon>Drosophilidae</taxon>
        <taxon>Drosophila</taxon>
        <taxon>Sophophora</taxon>
    </lineage>
</organism>
<evidence type="ECO:0000256" key="10">
    <source>
        <dbReference type="ARBA" id="ARBA00023170"/>
    </source>
</evidence>
<dbReference type="InterPro" id="IPR017981">
    <property type="entry name" value="GPCR_2-like_7TM"/>
</dbReference>
<comment type="similarity">
    <text evidence="2">Belongs to the G-protein coupled receptor 2 family. Mth subfamily.</text>
</comment>
<feature type="transmembrane region" description="Helical" evidence="14">
    <location>
        <begin position="336"/>
        <end position="356"/>
    </location>
</feature>
<dbReference type="InterPro" id="IPR051384">
    <property type="entry name" value="Mth_GPCR"/>
</dbReference>
<feature type="transmembrane region" description="Helical" evidence="14">
    <location>
        <begin position="228"/>
        <end position="250"/>
    </location>
</feature>
<feature type="transmembrane region" description="Helical" evidence="14">
    <location>
        <begin position="440"/>
        <end position="460"/>
    </location>
</feature>
<dbReference type="CDD" id="cd00251">
    <property type="entry name" value="Mth_Ecto"/>
    <property type="match status" value="1"/>
</dbReference>
<protein>
    <submittedName>
        <fullName evidence="18">Probable G-protein coupled receptor Mth-like 11 isoform X1</fullName>
    </submittedName>
</protein>
<evidence type="ECO:0000313" key="17">
    <source>
        <dbReference type="Proteomes" id="UP001652628"/>
    </source>
</evidence>
<reference evidence="18" key="1">
    <citation type="submission" date="2025-08" db="UniProtKB">
        <authorList>
            <consortium name="RefSeq"/>
        </authorList>
    </citation>
    <scope>IDENTIFICATION</scope>
</reference>
<feature type="compositionally biased region" description="Polar residues" evidence="13">
    <location>
        <begin position="516"/>
        <end position="527"/>
    </location>
</feature>
<evidence type="ECO:0000256" key="9">
    <source>
        <dbReference type="ARBA" id="ARBA00023157"/>
    </source>
</evidence>
<evidence type="ECO:0000256" key="11">
    <source>
        <dbReference type="ARBA" id="ARBA00023180"/>
    </source>
</evidence>
<name>A0AB39ZYG9_DROSZ</name>
<feature type="transmembrane region" description="Helical" evidence="14">
    <location>
        <begin position="295"/>
        <end position="316"/>
    </location>
</feature>
<proteinExistence type="inferred from homology"/>
<dbReference type="GO" id="GO:0005886">
    <property type="term" value="C:plasma membrane"/>
    <property type="evidence" value="ECO:0007669"/>
    <property type="project" value="UniProtKB-SubCell"/>
</dbReference>
<comment type="subcellular location">
    <subcellularLocation>
        <location evidence="1">Cell membrane</location>
        <topology evidence="1">Multi-pass membrane protein</topology>
    </subcellularLocation>
</comment>
<feature type="chain" id="PRO_5045669196" evidence="15">
    <location>
        <begin position="21"/>
        <end position="527"/>
    </location>
</feature>
<keyword evidence="3" id="KW-1003">Cell membrane</keyword>
<keyword evidence="11" id="KW-0325">Glycoprotein</keyword>
<keyword evidence="5 15" id="KW-0732">Signal</keyword>
<keyword evidence="12" id="KW-0807">Transducer</keyword>
<keyword evidence="6 14" id="KW-1133">Transmembrane helix</keyword>
<evidence type="ECO:0000256" key="3">
    <source>
        <dbReference type="ARBA" id="ARBA00022475"/>
    </source>
</evidence>
<feature type="signal peptide" evidence="15">
    <location>
        <begin position="1"/>
        <end position="20"/>
    </location>
</feature>
<dbReference type="GO" id="GO:0007166">
    <property type="term" value="P:cell surface receptor signaling pathway"/>
    <property type="evidence" value="ECO:0007669"/>
    <property type="project" value="InterPro"/>
</dbReference>
<accession>A0AB39ZYG9</accession>
<feature type="transmembrane region" description="Helical" evidence="14">
    <location>
        <begin position="388"/>
        <end position="413"/>
    </location>
</feature>
<dbReference type="Gene3D" id="2.30.160.11">
    <property type="match status" value="1"/>
</dbReference>
<evidence type="ECO:0000256" key="7">
    <source>
        <dbReference type="ARBA" id="ARBA00023040"/>
    </source>
</evidence>
<evidence type="ECO:0000256" key="14">
    <source>
        <dbReference type="SAM" id="Phobius"/>
    </source>
</evidence>
<sequence length="527" mass="61231">MEKLILIYLLLSVLLISVQSGDIPNCNYFDTVKLKDSQKLANGSYKYQNIIIPAKLTGDYDYEINYGGDRDPVPKHTRGCVCKLKSCIRFCCHPKKLMDSNKCSEEVDENLTYDYTLDITQFNGSVIRKHSLNDMVVQQDLPLPCEKHYSLDAEGFREDMWSLYENGSLLRHFDKRHLTKQEFCLQPQLTSTGNNYSLIVAFNCIKKPSMKLAYGRFKKVFEYILAEFSIPVKSSSVFFMVISIVAYLLLPKFQSLHGKCCNLYFTCLALTFLLNVVSMFGIFSPGTHICYLTGYAGYFTVMATFLWLSAISFDVWRRFSMRRFQNFYKNNRSSFFNYNVVVWSSAGLLTLIIFLIDQFTDTDLDNPYTPAVGVFSCWIYSDGWSAMFYFYSPLAILIILNGTMFFLTTRYIYVENRNNQKVLNKCEQQRESRNQANYRIYLRLFIIMGGSWFLEIIAFVCEMENFLQPLVALNDYINCSQGMIIFMATFCNQEMLKSIRKRIQNRETTTTDYTTNSRPQYSEKSAA</sequence>
<evidence type="ECO:0000256" key="6">
    <source>
        <dbReference type="ARBA" id="ARBA00022989"/>
    </source>
</evidence>